<evidence type="ECO:0000313" key="2">
    <source>
        <dbReference type="Proteomes" id="UP000616151"/>
    </source>
</evidence>
<gene>
    <name evidence="1" type="ORF">JHL16_21465</name>
</gene>
<dbReference type="EMBL" id="JAENHL010000007">
    <property type="protein sequence ID" value="MBK1868942.1"/>
    <property type="molecule type" value="Genomic_DNA"/>
</dbReference>
<name>A0ACC5R8K6_9HYPH</name>
<dbReference type="Proteomes" id="UP000616151">
    <property type="component" value="Unassembled WGS sequence"/>
</dbReference>
<protein>
    <submittedName>
        <fullName evidence="1">Amino acid ABC transporter permease</fullName>
    </submittedName>
</protein>
<accession>A0ACC5R8K6</accession>
<keyword evidence="2" id="KW-1185">Reference proteome</keyword>
<sequence length="217" mass="23417">MADFLHQLWIARFALTQGLILTLWLSLVSIIAGTILGILGGVALTYGGRLVRWPVRALVDALRGIPVLVLILAVFYLLTFAGINFTAVESGLIALSLFSGAHMAEIVRGALSAIPTGQIDAGKALGLSSFRIFALVLLPQAARMIMPVWINTGAELVKTSTLLSVIGTGELLFRTQEVIGRNFMTLEFYGFAGALFFLINFAIEQAGRVIDRRLAAR</sequence>
<reference evidence="1" key="1">
    <citation type="submission" date="2021-01" db="EMBL/GenBank/DDBJ databases">
        <authorList>
            <person name="Sun Q."/>
        </authorList>
    </citation>
    <scope>NUCLEOTIDE SEQUENCE</scope>
    <source>
        <strain evidence="1">YIM B02566</strain>
    </source>
</reference>
<evidence type="ECO:0000313" key="1">
    <source>
        <dbReference type="EMBL" id="MBK1868942.1"/>
    </source>
</evidence>
<proteinExistence type="predicted"/>
<organism evidence="1 2">
    <name type="scientific">Taklimakanibacter albus</name>
    <dbReference type="NCBI Taxonomy" id="2800327"/>
    <lineage>
        <taxon>Bacteria</taxon>
        <taxon>Pseudomonadati</taxon>
        <taxon>Pseudomonadota</taxon>
        <taxon>Alphaproteobacteria</taxon>
        <taxon>Hyphomicrobiales</taxon>
        <taxon>Aestuariivirgaceae</taxon>
        <taxon>Taklimakanibacter</taxon>
    </lineage>
</organism>
<comment type="caution">
    <text evidence="1">The sequence shown here is derived from an EMBL/GenBank/DDBJ whole genome shotgun (WGS) entry which is preliminary data.</text>
</comment>